<organism evidence="6 7">
    <name type="scientific">Gehongia tenuis</name>
    <dbReference type="NCBI Taxonomy" id="2763655"/>
    <lineage>
        <taxon>Bacteria</taxon>
        <taxon>Bacillati</taxon>
        <taxon>Bacillota</taxon>
        <taxon>Clostridia</taxon>
        <taxon>Christensenellales</taxon>
        <taxon>Christensenellaceae</taxon>
        <taxon>Gehongia</taxon>
    </lineage>
</organism>
<dbReference type="AlphaFoldDB" id="A0A926D657"/>
<comment type="similarity">
    <text evidence="1">Belongs to the ParA family.</text>
</comment>
<dbReference type="Gene3D" id="3.40.50.300">
    <property type="entry name" value="P-loop containing nucleotide triphosphate hydrolases"/>
    <property type="match status" value="1"/>
</dbReference>
<dbReference type="CDD" id="cd02042">
    <property type="entry name" value="ParAB_family"/>
    <property type="match status" value="1"/>
</dbReference>
<evidence type="ECO:0000256" key="2">
    <source>
        <dbReference type="ARBA" id="ARBA00049360"/>
    </source>
</evidence>
<feature type="domain" description="AAA" evidence="5">
    <location>
        <begin position="3"/>
        <end position="177"/>
    </location>
</feature>
<name>A0A926D657_9FIRM</name>
<keyword evidence="7" id="KW-1185">Reference proteome</keyword>
<dbReference type="Proteomes" id="UP000623172">
    <property type="component" value="Unassembled WGS sequence"/>
</dbReference>
<accession>A0A926D657</accession>
<dbReference type="InterPro" id="IPR025669">
    <property type="entry name" value="AAA_dom"/>
</dbReference>
<dbReference type="FunFam" id="3.40.50.300:FF:000285">
    <property type="entry name" value="Sporulation initiation inhibitor Soj"/>
    <property type="match status" value="1"/>
</dbReference>
<dbReference type="PIRSF" id="PIRSF009320">
    <property type="entry name" value="Nuc_binding_HP_1000"/>
    <property type="match status" value="1"/>
</dbReference>
<comment type="subunit">
    <text evidence="3">Dimerizes in the presence of ATP but not ADP; ATP-binding is required for double-stranded (ds)DNA-binding. Interacts with DnaA.</text>
</comment>
<dbReference type="InterPro" id="IPR027417">
    <property type="entry name" value="P-loop_NTPase"/>
</dbReference>
<dbReference type="Pfam" id="PF13614">
    <property type="entry name" value="AAA_31"/>
    <property type="match status" value="1"/>
</dbReference>
<evidence type="ECO:0000313" key="6">
    <source>
        <dbReference type="EMBL" id="MBC8532093.1"/>
    </source>
</evidence>
<gene>
    <name evidence="6" type="ORF">H8696_09560</name>
</gene>
<comment type="catalytic activity">
    <reaction evidence="2">
        <text>ATP + H2O = ADP + phosphate + H(+)</text>
        <dbReference type="Rhea" id="RHEA:13065"/>
        <dbReference type="ChEBI" id="CHEBI:15377"/>
        <dbReference type="ChEBI" id="CHEBI:15378"/>
        <dbReference type="ChEBI" id="CHEBI:30616"/>
        <dbReference type="ChEBI" id="CHEBI:43474"/>
        <dbReference type="ChEBI" id="CHEBI:456216"/>
    </reaction>
</comment>
<sequence length="258" mass="27521">MGKIIAIANQKGGVGKTTTTINVAASLAYRGLRVLCVDLDPQGNASSGLGVDKTHVPASTYDVLINSVPIDKAIVTTSMAGLSLVPSNIQLAGAEVELVSAASREYILKSALKPLAPYYDYILIDCPPSLGLLTLNALTAADRVMVPIQCEYYALEGVGQLMNTVQLAKNHLNPDLSVEGVVLTMLDGRTNLGMQVADEVRKYFRSKVYDTIIPRNVRLGEAPSFGLPIILYDARCIGAQAYLALADEIIERNGGKKA</sequence>
<dbReference type="RefSeq" id="WP_249317175.1">
    <property type="nucleotide sequence ID" value="NZ_JACRSR010000004.1"/>
</dbReference>
<evidence type="ECO:0000256" key="4">
    <source>
        <dbReference type="ARBA" id="ARBA00071824"/>
    </source>
</evidence>
<dbReference type="SUPFAM" id="SSF52540">
    <property type="entry name" value="P-loop containing nucleoside triphosphate hydrolases"/>
    <property type="match status" value="1"/>
</dbReference>
<dbReference type="EMBL" id="JACRSR010000004">
    <property type="protein sequence ID" value="MBC8532093.1"/>
    <property type="molecule type" value="Genomic_DNA"/>
</dbReference>
<comment type="caution">
    <text evidence="6">The sequence shown here is derived from an EMBL/GenBank/DDBJ whole genome shotgun (WGS) entry which is preliminary data.</text>
</comment>
<dbReference type="PANTHER" id="PTHR13696">
    <property type="entry name" value="P-LOOP CONTAINING NUCLEOSIDE TRIPHOSPHATE HYDROLASE"/>
    <property type="match status" value="1"/>
</dbReference>
<protein>
    <recommendedName>
        <fullName evidence="4">Sporulation initiation inhibitor protein Soj</fullName>
    </recommendedName>
</protein>
<evidence type="ECO:0000313" key="7">
    <source>
        <dbReference type="Proteomes" id="UP000623172"/>
    </source>
</evidence>
<evidence type="ECO:0000259" key="5">
    <source>
        <dbReference type="Pfam" id="PF13614"/>
    </source>
</evidence>
<dbReference type="PANTHER" id="PTHR13696:SF52">
    <property type="entry name" value="PARA FAMILY PROTEIN CT_582"/>
    <property type="match status" value="1"/>
</dbReference>
<dbReference type="InterPro" id="IPR050678">
    <property type="entry name" value="DNA_Partitioning_ATPase"/>
</dbReference>
<evidence type="ECO:0000256" key="1">
    <source>
        <dbReference type="ARBA" id="ARBA00006976"/>
    </source>
</evidence>
<proteinExistence type="inferred from homology"/>
<reference evidence="6" key="1">
    <citation type="submission" date="2020-08" db="EMBL/GenBank/DDBJ databases">
        <title>Genome public.</title>
        <authorList>
            <person name="Liu C."/>
            <person name="Sun Q."/>
        </authorList>
    </citation>
    <scope>NUCLEOTIDE SEQUENCE</scope>
    <source>
        <strain evidence="6">NSJ-53</strain>
    </source>
</reference>
<evidence type="ECO:0000256" key="3">
    <source>
        <dbReference type="ARBA" id="ARBA00062323"/>
    </source>
</evidence>